<dbReference type="EMBL" id="HBUF01667528">
    <property type="protein sequence ID" value="CAG6789932.1"/>
    <property type="molecule type" value="Transcribed_RNA"/>
</dbReference>
<organism evidence="1">
    <name type="scientific">Cacopsylla melanoneura</name>
    <dbReference type="NCBI Taxonomy" id="428564"/>
    <lineage>
        <taxon>Eukaryota</taxon>
        <taxon>Metazoa</taxon>
        <taxon>Ecdysozoa</taxon>
        <taxon>Arthropoda</taxon>
        <taxon>Hexapoda</taxon>
        <taxon>Insecta</taxon>
        <taxon>Pterygota</taxon>
        <taxon>Neoptera</taxon>
        <taxon>Paraneoptera</taxon>
        <taxon>Hemiptera</taxon>
        <taxon>Sternorrhyncha</taxon>
        <taxon>Psylloidea</taxon>
        <taxon>Psyllidae</taxon>
        <taxon>Psyllinae</taxon>
        <taxon>Cacopsylla</taxon>
    </lineage>
</organism>
<proteinExistence type="predicted"/>
<dbReference type="EMBL" id="HBUF01667529">
    <property type="protein sequence ID" value="CAG6789934.1"/>
    <property type="molecule type" value="Transcribed_RNA"/>
</dbReference>
<dbReference type="EMBL" id="HBUF01239110">
    <property type="protein sequence ID" value="CAG6676236.1"/>
    <property type="molecule type" value="Transcribed_RNA"/>
</dbReference>
<dbReference type="EMBL" id="HBUF01667530">
    <property type="protein sequence ID" value="CAG6789936.1"/>
    <property type="molecule type" value="Transcribed_RNA"/>
</dbReference>
<dbReference type="EMBL" id="HBUF01667531">
    <property type="protein sequence ID" value="CAG6789938.1"/>
    <property type="molecule type" value="Transcribed_RNA"/>
</dbReference>
<accession>A0A8D9BYJ8</accession>
<name>A0A8D9BYJ8_9HEMI</name>
<evidence type="ECO:0000313" key="1">
    <source>
        <dbReference type="EMBL" id="CAG6789936.1"/>
    </source>
</evidence>
<dbReference type="EMBL" id="HBUF01347646">
    <property type="protein sequence ID" value="CAG6710956.1"/>
    <property type="molecule type" value="Transcribed_RNA"/>
</dbReference>
<dbReference type="EMBL" id="HBUF01239111">
    <property type="protein sequence ID" value="CAG6676239.1"/>
    <property type="molecule type" value="Transcribed_RNA"/>
</dbReference>
<dbReference type="EMBL" id="HBUF01347645">
    <property type="protein sequence ID" value="CAG6710953.1"/>
    <property type="molecule type" value="Transcribed_RNA"/>
</dbReference>
<dbReference type="EMBL" id="HBUF01347644">
    <property type="protein sequence ID" value="CAG6710950.1"/>
    <property type="molecule type" value="Transcribed_RNA"/>
</dbReference>
<protein>
    <submittedName>
        <fullName evidence="1">Uncharacterized protein</fullName>
    </submittedName>
</protein>
<sequence length="108" mass="12817">MATSIRRFGPRQHHLYPRCPQLYLSHHRLQQSSGQNSGCETCPTRYSHWTSFRMFCLLEGSEYQRYLGSQLHISYRCQAVQRVLLTVFQIFTKSFFFVLPKARSPKQK</sequence>
<dbReference type="AlphaFoldDB" id="A0A8D9BYJ8"/>
<reference evidence="1" key="1">
    <citation type="submission" date="2021-05" db="EMBL/GenBank/DDBJ databases">
        <authorList>
            <person name="Alioto T."/>
            <person name="Alioto T."/>
            <person name="Gomez Garrido J."/>
        </authorList>
    </citation>
    <scope>NUCLEOTIDE SEQUENCE</scope>
</reference>
<dbReference type="EMBL" id="HBUF01239109">
    <property type="protein sequence ID" value="CAG6676234.1"/>
    <property type="molecule type" value="Transcribed_RNA"/>
</dbReference>